<dbReference type="SUPFAM" id="SSF55469">
    <property type="entry name" value="FMN-dependent nitroreductase-like"/>
    <property type="match status" value="1"/>
</dbReference>
<evidence type="ECO:0000313" key="2">
    <source>
        <dbReference type="EMBL" id="MCU6761247.1"/>
    </source>
</evidence>
<organism evidence="2 3">
    <name type="scientific">Brotonthovivens ammoniilytica</name>
    <dbReference type="NCBI Taxonomy" id="2981725"/>
    <lineage>
        <taxon>Bacteria</taxon>
        <taxon>Bacillati</taxon>
        <taxon>Bacillota</taxon>
        <taxon>Clostridia</taxon>
        <taxon>Lachnospirales</taxon>
        <taxon>Lachnospiraceae</taxon>
        <taxon>Brotonthovivens</taxon>
    </lineage>
</organism>
<proteinExistence type="predicted"/>
<dbReference type="Gene3D" id="3.40.109.10">
    <property type="entry name" value="NADH Oxidase"/>
    <property type="match status" value="1"/>
</dbReference>
<protein>
    <recommendedName>
        <fullName evidence="1">Putative nitroreductase TM1586 domain-containing protein</fullName>
    </recommendedName>
</protein>
<reference evidence="2 3" key="1">
    <citation type="journal article" date="2021" name="ISME Commun">
        <title>Automated analysis of genomic sequences facilitates high-throughput and comprehensive description of bacteria.</title>
        <authorList>
            <person name="Hitch T.C.A."/>
        </authorList>
    </citation>
    <scope>NUCLEOTIDE SEQUENCE [LARGE SCALE GENOMIC DNA]</scope>
    <source>
        <strain evidence="2 3">Sanger_109</strain>
    </source>
</reference>
<dbReference type="RefSeq" id="WP_158424091.1">
    <property type="nucleotide sequence ID" value="NZ_JAOQJQ010000001.1"/>
</dbReference>
<comment type="caution">
    <text evidence="2">The sequence shown here is derived from an EMBL/GenBank/DDBJ whole genome shotgun (WGS) entry which is preliminary data.</text>
</comment>
<dbReference type="Pfam" id="PF14512">
    <property type="entry name" value="TM1586_NiRdase"/>
    <property type="match status" value="1"/>
</dbReference>
<sequence>MDLLQAMKERHSVRSYTDRPIEGKIKEDLLSFIEQCNKESGLHLQLILDEPDAFNGFMAHYGKFSGVKNYIAVIGKNQYLLWFYNSKKQRL</sequence>
<accession>A0ABT2TGH3</accession>
<dbReference type="EMBL" id="JAOQJQ010000001">
    <property type="protein sequence ID" value="MCU6761247.1"/>
    <property type="molecule type" value="Genomic_DNA"/>
</dbReference>
<keyword evidence="3" id="KW-1185">Reference proteome</keyword>
<name>A0ABT2TGH3_9FIRM</name>
<dbReference type="InterPro" id="IPR029478">
    <property type="entry name" value="TM1586_NiRdase"/>
</dbReference>
<evidence type="ECO:0000259" key="1">
    <source>
        <dbReference type="Pfam" id="PF14512"/>
    </source>
</evidence>
<dbReference type="InterPro" id="IPR000415">
    <property type="entry name" value="Nitroreductase-like"/>
</dbReference>
<feature type="domain" description="Putative nitroreductase TM1586" evidence="1">
    <location>
        <begin position="2"/>
        <end position="78"/>
    </location>
</feature>
<evidence type="ECO:0000313" key="3">
    <source>
        <dbReference type="Proteomes" id="UP001652442"/>
    </source>
</evidence>
<gene>
    <name evidence="2" type="ORF">OCV88_02700</name>
</gene>
<dbReference type="Proteomes" id="UP001652442">
    <property type="component" value="Unassembled WGS sequence"/>
</dbReference>